<gene>
    <name evidence="2" type="ORF">MKZ38_008674</name>
</gene>
<dbReference type="AlphaFoldDB" id="A0AAD5WMD4"/>
<name>A0AAD5WMD4_9PEZI</name>
<feature type="region of interest" description="Disordered" evidence="1">
    <location>
        <begin position="109"/>
        <end position="215"/>
    </location>
</feature>
<dbReference type="Proteomes" id="UP001201980">
    <property type="component" value="Unassembled WGS sequence"/>
</dbReference>
<accession>A0AAD5WMD4</accession>
<sequence>MERGWTVAAVYQRGYNRHLISRKLARELCPFPLLQENDERLAGLSISLIWVHQQLKYQYQTWHRVGDAEWGGFDVLFGDPQDRELQDSQPSPFNEALVQNILDITSPLEGVTPLRGQQGGSSLSIEPLALGTYNPDNEQSQGRIPPRTPMLDCPATDKPSTPQDPGLGLQQGGSRGTDPLPWDQPANSDTSVEARQTTSPDKPNFPSPPQAASPFPEALVSDTITHGMDPKICQDGVLDSHDMELDFSEAYWTWNSNEENWYHEDSDGETVWYPAEFD</sequence>
<protein>
    <submittedName>
        <fullName evidence="2">Uncharacterized protein</fullName>
    </submittedName>
</protein>
<feature type="compositionally biased region" description="Polar residues" evidence="1">
    <location>
        <begin position="185"/>
        <end position="201"/>
    </location>
</feature>
<proteinExistence type="predicted"/>
<dbReference type="EMBL" id="JAKWBI020000605">
    <property type="protein sequence ID" value="KAJ2893439.1"/>
    <property type="molecule type" value="Genomic_DNA"/>
</dbReference>
<keyword evidence="3" id="KW-1185">Reference proteome</keyword>
<reference evidence="2" key="1">
    <citation type="submission" date="2022-07" db="EMBL/GenBank/DDBJ databases">
        <title>Draft genome sequence of Zalerion maritima ATCC 34329, a (micro)plastics degrading marine fungus.</title>
        <authorList>
            <person name="Paco A."/>
            <person name="Goncalves M.F.M."/>
            <person name="Rocha-Santos T.A.P."/>
            <person name="Alves A."/>
        </authorList>
    </citation>
    <scope>NUCLEOTIDE SEQUENCE</scope>
    <source>
        <strain evidence="2">ATCC 34329</strain>
    </source>
</reference>
<comment type="caution">
    <text evidence="2">The sequence shown here is derived from an EMBL/GenBank/DDBJ whole genome shotgun (WGS) entry which is preliminary data.</text>
</comment>
<evidence type="ECO:0000313" key="2">
    <source>
        <dbReference type="EMBL" id="KAJ2893439.1"/>
    </source>
</evidence>
<evidence type="ECO:0000256" key="1">
    <source>
        <dbReference type="SAM" id="MobiDB-lite"/>
    </source>
</evidence>
<organism evidence="2 3">
    <name type="scientific">Zalerion maritima</name>
    <dbReference type="NCBI Taxonomy" id="339359"/>
    <lineage>
        <taxon>Eukaryota</taxon>
        <taxon>Fungi</taxon>
        <taxon>Dikarya</taxon>
        <taxon>Ascomycota</taxon>
        <taxon>Pezizomycotina</taxon>
        <taxon>Sordariomycetes</taxon>
        <taxon>Lulworthiomycetidae</taxon>
        <taxon>Lulworthiales</taxon>
        <taxon>Lulworthiaceae</taxon>
        <taxon>Zalerion</taxon>
    </lineage>
</organism>
<evidence type="ECO:0000313" key="3">
    <source>
        <dbReference type="Proteomes" id="UP001201980"/>
    </source>
</evidence>